<evidence type="ECO:0000313" key="2">
    <source>
        <dbReference type="Proteomes" id="UP000016424"/>
    </source>
</evidence>
<comment type="caution">
    <text evidence="1">The sequence shown here is derived from an EMBL/GenBank/DDBJ whole genome shotgun (WGS) entry which is preliminary data.</text>
</comment>
<evidence type="ECO:0000313" key="1">
    <source>
        <dbReference type="EMBL" id="GAD14756.1"/>
    </source>
</evidence>
<dbReference type="Proteomes" id="UP000016424">
    <property type="component" value="Unassembled WGS sequence"/>
</dbReference>
<proteinExistence type="predicted"/>
<gene>
    <name evidence="1" type="ORF">GBL_2973</name>
</gene>
<dbReference type="EMBL" id="BASG01000038">
    <property type="protein sequence ID" value="GAD14756.1"/>
    <property type="molecule type" value="Genomic_DNA"/>
</dbReference>
<organism evidence="1 2">
    <name type="scientific">Geobacillus kaustophilus GBlys</name>
    <dbReference type="NCBI Taxonomy" id="1337888"/>
    <lineage>
        <taxon>Bacteria</taxon>
        <taxon>Bacillati</taxon>
        <taxon>Bacillota</taxon>
        <taxon>Bacilli</taxon>
        <taxon>Bacillales</taxon>
        <taxon>Anoxybacillaceae</taxon>
        <taxon>Geobacillus</taxon>
        <taxon>Geobacillus thermoleovorans group</taxon>
    </lineage>
</organism>
<protein>
    <submittedName>
        <fullName evidence="1">Uncharacterized protein</fullName>
    </submittedName>
</protein>
<sequence>MPTKKAPKPHVKGGLPFFGGGPAVPVQPAWRCGRRLYTFSHPTDTSKTVLF</sequence>
<name>U2WVD5_GEOKU</name>
<dbReference type="AlphaFoldDB" id="U2WVD5"/>
<reference evidence="2" key="1">
    <citation type="journal article" date="2013" name="Genome">
        <title>Draft Genome Sequence of Geobacillus kaustophilus GBlys, a Lysogenic Strain with Bacteriophage phiOH2.</title>
        <authorList>
            <person name="Doi K."/>
            <person name="Mori K."/>
            <person name="Martono H."/>
            <person name="Nagayoshi Y."/>
            <person name="Fujino Y."/>
            <person name="Tashiro K."/>
            <person name="Kuhara S."/>
            <person name="Ohshima T."/>
        </authorList>
    </citation>
    <scope>NUCLEOTIDE SEQUENCE [LARGE SCALE GENOMIC DNA]</scope>
    <source>
        <strain evidence="2">GBlys</strain>
    </source>
</reference>
<accession>U2WVD5</accession>